<dbReference type="AlphaFoldDB" id="L8P9L9"/>
<dbReference type="Proteomes" id="UP000011205">
    <property type="component" value="Unassembled WGS sequence"/>
</dbReference>
<dbReference type="PATRIC" id="fig|1160705.3.peg.7007"/>
<evidence type="ECO:0000313" key="2">
    <source>
        <dbReference type="Proteomes" id="UP000011205"/>
    </source>
</evidence>
<dbReference type="EMBL" id="AMLP01000222">
    <property type="protein sequence ID" value="ELS52022.1"/>
    <property type="molecule type" value="Genomic_DNA"/>
</dbReference>
<protein>
    <submittedName>
        <fullName evidence="1">Uncharacterized protein</fullName>
    </submittedName>
</protein>
<sequence length="45" mass="4947">MDSPRGDGHRAVPGTVGSTELRLKGMDPYLCGVGRGWQYPCVNRR</sequence>
<accession>L8P9L9</accession>
<comment type="caution">
    <text evidence="1">The sequence shown here is derived from an EMBL/GenBank/DDBJ whole genome shotgun (WGS) entry which is preliminary data.</text>
</comment>
<evidence type="ECO:0000313" key="1">
    <source>
        <dbReference type="EMBL" id="ELS52022.1"/>
    </source>
</evidence>
<reference evidence="1 2" key="1">
    <citation type="journal article" date="2013" name="Genome Announc.">
        <title>Draft Genome Sequence of Streptomyces viridochromogenes Strain Tu57, Producer of Avilamycin.</title>
        <authorList>
            <person name="Gruning B.A."/>
            <person name="Erxleben A."/>
            <person name="Hahnlein A."/>
            <person name="Gunther S."/>
        </authorList>
    </citation>
    <scope>NUCLEOTIDE SEQUENCE [LARGE SCALE GENOMIC DNA]</scope>
    <source>
        <strain evidence="1 2">Tue57</strain>
    </source>
</reference>
<name>L8P9L9_STRVR</name>
<organism evidence="1 2">
    <name type="scientific">Streptomyces viridochromogenes Tue57</name>
    <dbReference type="NCBI Taxonomy" id="1160705"/>
    <lineage>
        <taxon>Bacteria</taxon>
        <taxon>Bacillati</taxon>
        <taxon>Actinomycetota</taxon>
        <taxon>Actinomycetes</taxon>
        <taxon>Kitasatosporales</taxon>
        <taxon>Streptomycetaceae</taxon>
        <taxon>Streptomyces</taxon>
    </lineage>
</organism>
<gene>
    <name evidence="1" type="ORF">STVIR_7094</name>
</gene>
<proteinExistence type="predicted"/>